<reference evidence="3 4" key="1">
    <citation type="submission" date="2019-06" db="EMBL/GenBank/DDBJ databases">
        <title>Rhizobium sp. CL12 isolated from roots of soybean.</title>
        <authorList>
            <person name="Wang C."/>
        </authorList>
    </citation>
    <scope>NUCLEOTIDE SEQUENCE [LARGE SCALE GENOMIC DNA]</scope>
    <source>
        <strain evidence="3 4">CL12</strain>
    </source>
</reference>
<dbReference type="PROSITE" id="PS51733">
    <property type="entry name" value="BPL_LPL_CATALYTIC"/>
    <property type="match status" value="1"/>
</dbReference>
<accession>A0A504UIR0</accession>
<name>A0A504UIR0_9HYPH</name>
<keyword evidence="3" id="KW-0540">Nuclease</keyword>
<dbReference type="Pfam" id="PF13175">
    <property type="entry name" value="AAA_15"/>
    <property type="match status" value="2"/>
</dbReference>
<dbReference type="AlphaFoldDB" id="A0A504UIR0"/>
<dbReference type="InterPro" id="IPR027417">
    <property type="entry name" value="P-loop_NTPase"/>
</dbReference>
<dbReference type="CDD" id="cd01026">
    <property type="entry name" value="TOPRIM_OLD"/>
    <property type="match status" value="1"/>
</dbReference>
<evidence type="ECO:0000313" key="4">
    <source>
        <dbReference type="Proteomes" id="UP000316429"/>
    </source>
</evidence>
<dbReference type="InterPro" id="IPR001005">
    <property type="entry name" value="SANT/Myb"/>
</dbReference>
<protein>
    <submittedName>
        <fullName evidence="3">ATP-dependent endonuclease</fullName>
    </submittedName>
</protein>
<keyword evidence="3" id="KW-0378">Hydrolase</keyword>
<dbReference type="InterPro" id="IPR051396">
    <property type="entry name" value="Bact_Antivir_Def_Nuclease"/>
</dbReference>
<dbReference type="Pfam" id="PF20469">
    <property type="entry name" value="OLD-like_TOPRIM"/>
    <property type="match status" value="1"/>
</dbReference>
<feature type="compositionally biased region" description="Polar residues" evidence="1">
    <location>
        <begin position="602"/>
        <end position="616"/>
    </location>
</feature>
<dbReference type="InterPro" id="IPR041685">
    <property type="entry name" value="AAA_GajA/Old/RecF-like"/>
</dbReference>
<evidence type="ECO:0000259" key="2">
    <source>
        <dbReference type="PROSITE" id="PS51733"/>
    </source>
</evidence>
<dbReference type="OrthoDB" id="9816534at2"/>
<gene>
    <name evidence="3" type="ORF">FJQ55_21230</name>
</gene>
<proteinExistence type="predicted"/>
<comment type="caution">
    <text evidence="3">The sequence shown here is derived from an EMBL/GenBank/DDBJ whole genome shotgun (WGS) entry which is preliminary data.</text>
</comment>
<keyword evidence="4" id="KW-1185">Reference proteome</keyword>
<dbReference type="EMBL" id="VFYP01000006">
    <property type="protein sequence ID" value="TPP04953.1"/>
    <property type="molecule type" value="Genomic_DNA"/>
</dbReference>
<feature type="domain" description="BPL/LPL catalytic" evidence="2">
    <location>
        <begin position="1"/>
        <end position="78"/>
    </location>
</feature>
<dbReference type="GO" id="GO:0004519">
    <property type="term" value="F:endonuclease activity"/>
    <property type="evidence" value="ECO:0007669"/>
    <property type="project" value="UniProtKB-KW"/>
</dbReference>
<dbReference type="Gene3D" id="3.40.50.300">
    <property type="entry name" value="P-loop containing nucleotide triphosphate hydrolases"/>
    <property type="match status" value="2"/>
</dbReference>
<dbReference type="RefSeq" id="WP_140831777.1">
    <property type="nucleotide sequence ID" value="NZ_VFYP01000006.1"/>
</dbReference>
<dbReference type="InterPro" id="IPR034139">
    <property type="entry name" value="TOPRIM_OLD"/>
</dbReference>
<dbReference type="InterPro" id="IPR004143">
    <property type="entry name" value="BPL_LPL_catalytic"/>
</dbReference>
<dbReference type="CDD" id="cd00167">
    <property type="entry name" value="SANT"/>
    <property type="match status" value="1"/>
</dbReference>
<evidence type="ECO:0000313" key="3">
    <source>
        <dbReference type="EMBL" id="TPP04953.1"/>
    </source>
</evidence>
<keyword evidence="3" id="KW-0255">Endonuclease</keyword>
<evidence type="ECO:0000256" key="1">
    <source>
        <dbReference type="SAM" id="MobiDB-lite"/>
    </source>
</evidence>
<organism evidence="3 4">
    <name type="scientific">Rhizobium glycinendophyticum</name>
    <dbReference type="NCBI Taxonomy" id="2589807"/>
    <lineage>
        <taxon>Bacteria</taxon>
        <taxon>Pseudomonadati</taxon>
        <taxon>Pseudomonadota</taxon>
        <taxon>Alphaproteobacteria</taxon>
        <taxon>Hyphomicrobiales</taxon>
        <taxon>Rhizobiaceae</taxon>
        <taxon>Rhizobium/Agrobacterium group</taxon>
        <taxon>Rhizobium</taxon>
    </lineage>
</organism>
<feature type="region of interest" description="Disordered" evidence="1">
    <location>
        <begin position="599"/>
        <end position="621"/>
    </location>
</feature>
<dbReference type="SUPFAM" id="SSF52540">
    <property type="entry name" value="P-loop containing nucleoside triphosphate hydrolases"/>
    <property type="match status" value="1"/>
</dbReference>
<sequence length="758" mass="82434">MGVGVRISKIQVTNFRLLHKVTLQLEPTTTVIVGRNNCGKTSLSDVIRKFLEDKSGFEIEDFSSACYDQFCAALRAYNKGAPEPEIRALIPYLELRIHVFYDPGMPAFGALEEFVIDTDDACTEAVVVCRRALGDGSIKALFEGHEGLTLEGADESVSEADRLVWFRTLAERVPELFVTQMWAEDPNDAANTREVSPKAVNGLLSLGFINAQRAVDGTGGRETDVLAKVLEGLFASASIATADGEQRDIAESLKKAVDQIQSDIDSDFKKQLRKLMPTIADFGYPGLDSAPLLPETKLDVGKLLSNFTRVQYEGYSGVQLPEAYNGLGFRNLLYILLRIVGFYRKYRAEPQAPGLQLIVIEEPEAHLHPQMQEVFIRQLPAIVAKLCKGEADEEPKPWPVQFIVSTHSPHIANEASFDTIRYFAVTSKGQPIGVRCTDVRDLSTGIKDLGEPAQKFLHQYLTLTRCDLFFADKAILIEGTTERLMLPRIIRALDAADEELKLTSQYITIMEVGGAYAHLFKPLLEFIGLRSLIVTDIDAVEKKPSGKWEACPVHVGKTTSNSCIKHWFGSGGDDDDVGEEEEGAGDVLVLVPAEGVDETAAVSEQQTGTAPTSAPDSTPKAKKAPLDLAVVRVATDADKIRGAVRLAYQVPEVEGGPCGRTFEDAFILANPTLFNLATGTPDVMATAAETEAKKHKKSKFALRYAIDVTSWTTPKYIADGLRWLAVNTVAEVDPGVVTAAMAHVEAAAANEGGSGAGA</sequence>
<dbReference type="Proteomes" id="UP000316429">
    <property type="component" value="Unassembled WGS sequence"/>
</dbReference>
<dbReference type="PANTHER" id="PTHR43581">
    <property type="entry name" value="ATP/GTP PHOSPHATASE"/>
    <property type="match status" value="1"/>
</dbReference>
<dbReference type="PANTHER" id="PTHR43581:SF4">
    <property type="entry name" value="ATP_GTP PHOSPHATASE"/>
    <property type="match status" value="1"/>
</dbReference>